<accession>A0A8J7DBX8</accession>
<evidence type="ECO:0000313" key="2">
    <source>
        <dbReference type="Proteomes" id="UP000636505"/>
    </source>
</evidence>
<dbReference type="EMBL" id="JADEXG010000012">
    <property type="protein sequence ID" value="MBE9077078.1"/>
    <property type="molecule type" value="Genomic_DNA"/>
</dbReference>
<organism evidence="1 2">
    <name type="scientific">Vasconcelosia minhoensis LEGE 07310</name>
    <dbReference type="NCBI Taxonomy" id="915328"/>
    <lineage>
        <taxon>Bacteria</taxon>
        <taxon>Bacillati</taxon>
        <taxon>Cyanobacteriota</taxon>
        <taxon>Cyanophyceae</taxon>
        <taxon>Nodosilineales</taxon>
        <taxon>Cymatolegaceae</taxon>
        <taxon>Vasconcelosia</taxon>
        <taxon>Vasconcelosia minhoensis</taxon>
    </lineage>
</organism>
<protein>
    <submittedName>
        <fullName evidence="1">Uncharacterized protein</fullName>
    </submittedName>
</protein>
<dbReference type="AlphaFoldDB" id="A0A8J7DBX8"/>
<reference evidence="1" key="1">
    <citation type="submission" date="2020-10" db="EMBL/GenBank/DDBJ databases">
        <authorList>
            <person name="Castelo-Branco R."/>
            <person name="Eusebio N."/>
            <person name="Adriana R."/>
            <person name="Vieira A."/>
            <person name="Brugerolle De Fraissinette N."/>
            <person name="Rezende De Castro R."/>
            <person name="Schneider M.P."/>
            <person name="Vasconcelos V."/>
            <person name="Leao P.N."/>
        </authorList>
    </citation>
    <scope>NUCLEOTIDE SEQUENCE</scope>
    <source>
        <strain evidence="1">LEGE 07310</strain>
    </source>
</reference>
<gene>
    <name evidence="1" type="ORF">IQ241_07170</name>
</gene>
<evidence type="ECO:0000313" key="1">
    <source>
        <dbReference type="EMBL" id="MBE9077078.1"/>
    </source>
</evidence>
<dbReference type="PROSITE" id="PS51257">
    <property type="entry name" value="PROKAR_LIPOPROTEIN"/>
    <property type="match status" value="1"/>
</dbReference>
<sequence>MKPTDSSTFFSTWTKFRSLLVALCSSLLLLSGCRQPQARPARVVNLQQTWELEPGDEVGGRVVTGGLGDVTIQLAGSKFHAPFDGEIEPAEQASCAIYSTPEVPAYLFRLCGLTGTRFGSVRAGQSLGSGDYLNFATLRRQPSGTWIIVEPSTGILERALSPGIRSALPDPVK</sequence>
<keyword evidence="2" id="KW-1185">Reference proteome</keyword>
<comment type="caution">
    <text evidence="1">The sequence shown here is derived from an EMBL/GenBank/DDBJ whole genome shotgun (WGS) entry which is preliminary data.</text>
</comment>
<dbReference type="Proteomes" id="UP000636505">
    <property type="component" value="Unassembled WGS sequence"/>
</dbReference>
<name>A0A8J7DBX8_9CYAN</name>
<proteinExistence type="predicted"/>